<sequence length="202" mass="21302">MPKIGLTGGIGSGKTRVADLFATHGAAIIDTDVIAHEITAPGGAAIAPLVAAFGADCLTPEGAMDRTRMRALVFGNDAARQTLEGITHPLIRATCVTQAERIEAAAVHPYILFVIPLLVEGGRWRQTLDRVLVVDCPVEMQIARVMQRNGFTRAQVEAIIARQATRAARLAVADDVIDNGGAPEALPPQVARLHALYAALAS</sequence>
<evidence type="ECO:0000313" key="1">
    <source>
        <dbReference type="EMBL" id="TMS58073.1"/>
    </source>
</evidence>
<dbReference type="Proteomes" id="UP000004277">
    <property type="component" value="Unassembled WGS sequence"/>
</dbReference>
<keyword evidence="1" id="KW-0418">Kinase</keyword>
<reference evidence="1" key="1">
    <citation type="submission" date="2019-05" db="EMBL/GenBank/DDBJ databases">
        <title>Revised genome assembly of Burkholderiaceae (previously Ralstonia) sp. PBA.</title>
        <authorList>
            <person name="Gan H.M."/>
        </authorList>
    </citation>
    <scope>NUCLEOTIDE SEQUENCE</scope>
    <source>
        <strain evidence="1">PBA</strain>
    </source>
</reference>
<evidence type="ECO:0000313" key="2">
    <source>
        <dbReference type="Proteomes" id="UP000004277"/>
    </source>
</evidence>
<proteinExistence type="predicted"/>
<dbReference type="EC" id="2.7.1.24" evidence="1"/>
<name>A0ACD3SPQ1_9BURK</name>
<keyword evidence="1" id="KW-0808">Transferase</keyword>
<accession>A0ACD3SPQ1</accession>
<comment type="caution">
    <text evidence="1">The sequence shown here is derived from an EMBL/GenBank/DDBJ whole genome shotgun (WGS) entry which is preliminary data.</text>
</comment>
<organism evidence="1 2">
    <name type="scientific">Imbroritus primus</name>
    <dbReference type="NCBI Taxonomy" id="3058603"/>
    <lineage>
        <taxon>Bacteria</taxon>
        <taxon>Pseudomonadati</taxon>
        <taxon>Pseudomonadota</taxon>
        <taxon>Betaproteobacteria</taxon>
        <taxon>Burkholderiales</taxon>
        <taxon>Burkholderiaceae</taxon>
        <taxon>Imbroritus</taxon>
    </lineage>
</organism>
<keyword evidence="2" id="KW-1185">Reference proteome</keyword>
<dbReference type="EMBL" id="AKCV02000016">
    <property type="protein sequence ID" value="TMS58073.1"/>
    <property type="molecule type" value="Genomic_DNA"/>
</dbReference>
<protein>
    <submittedName>
        <fullName evidence="1">Dephospho-CoA kinase</fullName>
        <ecNumber evidence="1">2.7.1.24</ecNumber>
    </submittedName>
</protein>
<gene>
    <name evidence="1" type="ORF">MW7_009710</name>
</gene>